<proteinExistence type="inferred from homology"/>
<organism evidence="4">
    <name type="scientific">Arion vulgaris</name>
    <dbReference type="NCBI Taxonomy" id="1028688"/>
    <lineage>
        <taxon>Eukaryota</taxon>
        <taxon>Metazoa</taxon>
        <taxon>Spiralia</taxon>
        <taxon>Lophotrochozoa</taxon>
        <taxon>Mollusca</taxon>
        <taxon>Gastropoda</taxon>
        <taxon>Heterobranchia</taxon>
        <taxon>Euthyneura</taxon>
        <taxon>Panpulmonata</taxon>
        <taxon>Eupulmonata</taxon>
        <taxon>Stylommatophora</taxon>
        <taxon>Helicina</taxon>
        <taxon>Arionoidea</taxon>
        <taxon>Arionidae</taxon>
        <taxon>Arion</taxon>
    </lineage>
</organism>
<dbReference type="GO" id="GO:0006518">
    <property type="term" value="P:peptide metabolic process"/>
    <property type="evidence" value="ECO:0007669"/>
    <property type="project" value="TreeGrafter"/>
</dbReference>
<reference evidence="4" key="1">
    <citation type="submission" date="2014-12" db="EMBL/GenBank/DDBJ databases">
        <title>Insight into the proteome of Arion vulgaris.</title>
        <authorList>
            <person name="Aradska J."/>
            <person name="Bulat T."/>
            <person name="Smidak R."/>
            <person name="Sarate P."/>
            <person name="Gangsoo J."/>
            <person name="Sialana F."/>
            <person name="Bilban M."/>
            <person name="Lubec G."/>
        </authorList>
    </citation>
    <scope>NUCLEOTIDE SEQUENCE</scope>
    <source>
        <tissue evidence="4">Skin</tissue>
    </source>
</reference>
<feature type="domain" description="Peptidase M14" evidence="3">
    <location>
        <begin position="10"/>
        <end position="93"/>
    </location>
</feature>
<dbReference type="Gene3D" id="3.40.630.10">
    <property type="entry name" value="Zn peptidases"/>
    <property type="match status" value="1"/>
</dbReference>
<dbReference type="InterPro" id="IPR050753">
    <property type="entry name" value="Peptidase_M14_domain"/>
</dbReference>
<accession>A0A0B6ZAR6</accession>
<dbReference type="GO" id="GO:0016485">
    <property type="term" value="P:protein processing"/>
    <property type="evidence" value="ECO:0007669"/>
    <property type="project" value="TreeGrafter"/>
</dbReference>
<evidence type="ECO:0000259" key="3">
    <source>
        <dbReference type="PROSITE" id="PS52035"/>
    </source>
</evidence>
<dbReference type="GO" id="GO:0004181">
    <property type="term" value="F:metallocarboxypeptidase activity"/>
    <property type="evidence" value="ECO:0007669"/>
    <property type="project" value="InterPro"/>
</dbReference>
<comment type="similarity">
    <text evidence="1 2">Belongs to the peptidase M14 family.</text>
</comment>
<feature type="non-terminal residue" evidence="4">
    <location>
        <position position="1"/>
    </location>
</feature>
<dbReference type="PANTHER" id="PTHR11532:SF57">
    <property type="entry name" value="CARBOXYPEPTIDASE D, B"/>
    <property type="match status" value="1"/>
</dbReference>
<dbReference type="PANTHER" id="PTHR11532">
    <property type="entry name" value="PROTEASE M14 CARBOXYPEPTIDASE"/>
    <property type="match status" value="1"/>
</dbReference>
<dbReference type="PROSITE" id="PS52035">
    <property type="entry name" value="PEPTIDASE_M14"/>
    <property type="match status" value="1"/>
</dbReference>
<evidence type="ECO:0000256" key="2">
    <source>
        <dbReference type="PROSITE-ProRule" id="PRU01379"/>
    </source>
</evidence>
<protein>
    <recommendedName>
        <fullName evidence="3">Peptidase M14 domain-containing protein</fullName>
    </recommendedName>
</protein>
<dbReference type="Pfam" id="PF00246">
    <property type="entry name" value="Peptidase_M14"/>
    <property type="match status" value="1"/>
</dbReference>
<gene>
    <name evidence="4" type="primary">ORF55503</name>
</gene>
<feature type="non-terminal residue" evidence="4">
    <location>
        <position position="93"/>
    </location>
</feature>
<dbReference type="InterPro" id="IPR000834">
    <property type="entry name" value="Peptidase_M14"/>
</dbReference>
<dbReference type="GO" id="GO:0008270">
    <property type="term" value="F:zinc ion binding"/>
    <property type="evidence" value="ECO:0007669"/>
    <property type="project" value="InterPro"/>
</dbReference>
<dbReference type="EMBL" id="HACG01018713">
    <property type="protein sequence ID" value="CEK65578.1"/>
    <property type="molecule type" value="Transcribed_RNA"/>
</dbReference>
<dbReference type="AlphaFoldDB" id="A0A0B6ZAR6"/>
<comment type="caution">
    <text evidence="2">Lacks conserved residue(s) required for the propagation of feature annotation.</text>
</comment>
<evidence type="ECO:0000313" key="4">
    <source>
        <dbReference type="EMBL" id="CEK65578.1"/>
    </source>
</evidence>
<dbReference type="SUPFAM" id="SSF53187">
    <property type="entry name" value="Zn-dependent exopeptidases"/>
    <property type="match status" value="1"/>
</dbReference>
<sequence>QESAESQVLGYHDYSQMTNVLKNISASCQDIATLISLGKTKLGSDIWMMHFGPPVAEHVLPTILFVGNIHGEEMTSREMLMQLVIYLCEQYKQ</sequence>
<name>A0A0B6ZAR6_9EUPU</name>
<dbReference type="GO" id="GO:0005615">
    <property type="term" value="C:extracellular space"/>
    <property type="evidence" value="ECO:0007669"/>
    <property type="project" value="TreeGrafter"/>
</dbReference>
<evidence type="ECO:0000256" key="1">
    <source>
        <dbReference type="ARBA" id="ARBA00005988"/>
    </source>
</evidence>